<dbReference type="Pfam" id="PF03816">
    <property type="entry name" value="LytR_cpsA_psr"/>
    <property type="match status" value="1"/>
</dbReference>
<evidence type="ECO:0000256" key="6">
    <source>
        <dbReference type="ARBA" id="ARBA00022989"/>
    </source>
</evidence>
<feature type="domain" description="Cell envelope-related transcriptional attenuator" evidence="12">
    <location>
        <begin position="93"/>
        <end position="239"/>
    </location>
</feature>
<dbReference type="InterPro" id="IPR004474">
    <property type="entry name" value="LytR_CpsA_psr"/>
</dbReference>
<gene>
    <name evidence="13" type="ORF">BKP35_13600</name>
</gene>
<keyword evidence="14" id="KW-1185">Reference proteome</keyword>
<dbReference type="NCBIfam" id="TIGR00350">
    <property type="entry name" value="lytR_cpsA_psr"/>
    <property type="match status" value="1"/>
</dbReference>
<keyword evidence="5" id="KW-0735">Signal-anchor</keyword>
<keyword evidence="3" id="KW-1003">Cell membrane</keyword>
<dbReference type="AlphaFoldDB" id="A0A1S2LCU4"/>
<evidence type="ECO:0000256" key="4">
    <source>
        <dbReference type="ARBA" id="ARBA00022692"/>
    </source>
</evidence>
<evidence type="ECO:0000256" key="1">
    <source>
        <dbReference type="ARBA" id="ARBA00004401"/>
    </source>
</evidence>
<dbReference type="Proteomes" id="UP000180098">
    <property type="component" value="Unassembled WGS sequence"/>
</dbReference>
<comment type="similarity">
    <text evidence="2">Belongs to the LytR/CpsA/Psr (LCP) family.</text>
</comment>
<keyword evidence="9" id="KW-0804">Transcription</keyword>
<keyword evidence="6" id="KW-1133">Transmembrane helix</keyword>
<dbReference type="RefSeq" id="WP_071313909.1">
    <property type="nucleotide sequence ID" value="NZ_MLQQ01000040.1"/>
</dbReference>
<evidence type="ECO:0000313" key="13">
    <source>
        <dbReference type="EMBL" id="OIJ10144.1"/>
    </source>
</evidence>
<evidence type="ECO:0000259" key="12">
    <source>
        <dbReference type="Pfam" id="PF03816"/>
    </source>
</evidence>
<dbReference type="EMBL" id="MLQQ01000040">
    <property type="protein sequence ID" value="OIJ10144.1"/>
    <property type="molecule type" value="Genomic_DNA"/>
</dbReference>
<proteinExistence type="inferred from homology"/>
<organism evidence="13 14">
    <name type="scientific">Anaerobacillus arseniciselenatis</name>
    <dbReference type="NCBI Taxonomy" id="85682"/>
    <lineage>
        <taxon>Bacteria</taxon>
        <taxon>Bacillati</taxon>
        <taxon>Bacillota</taxon>
        <taxon>Bacilli</taxon>
        <taxon>Bacillales</taxon>
        <taxon>Bacillaceae</taxon>
        <taxon>Anaerobacillus</taxon>
    </lineage>
</organism>
<comment type="caution">
    <text evidence="13">The sequence shown here is derived from an EMBL/GenBank/DDBJ whole genome shotgun (WGS) entry which is preliminary data.</text>
</comment>
<keyword evidence="4" id="KW-0812">Transmembrane</keyword>
<dbReference type="GO" id="GO:0005886">
    <property type="term" value="C:plasma membrane"/>
    <property type="evidence" value="ECO:0007669"/>
    <property type="project" value="UniProtKB-SubCell"/>
</dbReference>
<evidence type="ECO:0000256" key="11">
    <source>
        <dbReference type="ARBA" id="ARBA00040752"/>
    </source>
</evidence>
<keyword evidence="7" id="KW-0805">Transcription regulation</keyword>
<evidence type="ECO:0000256" key="9">
    <source>
        <dbReference type="ARBA" id="ARBA00023163"/>
    </source>
</evidence>
<comment type="subcellular location">
    <subcellularLocation>
        <location evidence="1">Cell membrane</location>
        <topology evidence="1">Single-pass type II membrane protein</topology>
    </subcellularLocation>
</comment>
<reference evidence="13 14" key="1">
    <citation type="submission" date="2016-10" db="EMBL/GenBank/DDBJ databases">
        <title>Draft genome sequences of four alkaliphilic bacteria belonging to the Anaerobacillus genus.</title>
        <authorList>
            <person name="Bassil N.M."/>
            <person name="Lloyd J.R."/>
        </authorList>
    </citation>
    <scope>NUCLEOTIDE SEQUENCE [LARGE SCALE GENOMIC DNA]</scope>
    <source>
        <strain evidence="13 14">DSM 15340</strain>
    </source>
</reference>
<evidence type="ECO:0000256" key="2">
    <source>
        <dbReference type="ARBA" id="ARBA00006068"/>
    </source>
</evidence>
<sequence>MSNRGKKREKNSKIKRKVFLLIFLITLLAILSAVAYTTQQYERARQESLRLIEESRGQQEELEEIEFHPEEEADEYVHVLLVGIDNEGGGRGNTDTIMVAQYQPKNGKAKLVSLMRDTYVSIPGYRDNKINASFALGGPELLRKTIKENFGINIHYYALIDFNGFVRVVDIISPDGIEVDIERRMFYQDGAGDVSINFQPGLQRLDGKQALNYVRFRNDSENDFGRVRRQQEVLSILKDDLLTFSGVTRLPSLLGSIEPYIQTNLQSRQMLDYGRDFFLNPVGDVETLTIPADGHYTDARYSHAGAVLELDMEKNKQILHEFLELDELVEIDPNSSNN</sequence>
<evidence type="ECO:0000256" key="10">
    <source>
        <dbReference type="ARBA" id="ARBA00037178"/>
    </source>
</evidence>
<evidence type="ECO:0000313" key="14">
    <source>
        <dbReference type="Proteomes" id="UP000180098"/>
    </source>
</evidence>
<dbReference type="GO" id="GO:0071555">
    <property type="term" value="P:cell wall organization"/>
    <property type="evidence" value="ECO:0007669"/>
    <property type="project" value="UniProtKB-KW"/>
</dbReference>
<evidence type="ECO:0000256" key="8">
    <source>
        <dbReference type="ARBA" id="ARBA00023136"/>
    </source>
</evidence>
<accession>A0A1S2LCU4</accession>
<dbReference type="InterPro" id="IPR050922">
    <property type="entry name" value="LytR/CpsA/Psr_CW_biosynth"/>
</dbReference>
<name>A0A1S2LCU4_9BACI</name>
<evidence type="ECO:0000256" key="3">
    <source>
        <dbReference type="ARBA" id="ARBA00022475"/>
    </source>
</evidence>
<dbReference type="Gene3D" id="3.40.630.190">
    <property type="entry name" value="LCP protein"/>
    <property type="match status" value="1"/>
</dbReference>
<dbReference type="PANTHER" id="PTHR33392:SF8">
    <property type="entry name" value="REGULATORY PROTEIN MSRR"/>
    <property type="match status" value="1"/>
</dbReference>
<keyword evidence="8" id="KW-0472">Membrane</keyword>
<comment type="function">
    <text evidence="10">Involved in SarA attenuation. Affects resistance to oxacillin and teicoplanin, as well as the synthesis of virulence factors.</text>
</comment>
<evidence type="ECO:0000256" key="7">
    <source>
        <dbReference type="ARBA" id="ARBA00023015"/>
    </source>
</evidence>
<evidence type="ECO:0000256" key="5">
    <source>
        <dbReference type="ARBA" id="ARBA00022968"/>
    </source>
</evidence>
<dbReference type="PANTHER" id="PTHR33392">
    <property type="entry name" value="POLYISOPRENYL-TEICHOIC ACID--PEPTIDOGLYCAN TEICHOIC ACID TRANSFERASE TAGU"/>
    <property type="match status" value="1"/>
</dbReference>
<protein>
    <recommendedName>
        <fullName evidence="11">Regulatory protein MsrR</fullName>
    </recommendedName>
</protein>